<evidence type="ECO:0000313" key="3">
    <source>
        <dbReference type="Proteomes" id="UP001501195"/>
    </source>
</evidence>
<accession>A0ABP9HPI1</accession>
<evidence type="ECO:0008006" key="4">
    <source>
        <dbReference type="Google" id="ProtNLM"/>
    </source>
</evidence>
<comment type="caution">
    <text evidence="2">The sequence shown here is derived from an EMBL/GenBank/DDBJ whole genome shotgun (WGS) entry which is preliminary data.</text>
</comment>
<reference evidence="3" key="1">
    <citation type="journal article" date="2019" name="Int. J. Syst. Evol. Microbiol.">
        <title>The Global Catalogue of Microorganisms (GCM) 10K type strain sequencing project: providing services to taxonomists for standard genome sequencing and annotation.</title>
        <authorList>
            <consortium name="The Broad Institute Genomics Platform"/>
            <consortium name="The Broad Institute Genome Sequencing Center for Infectious Disease"/>
            <person name="Wu L."/>
            <person name="Ma J."/>
        </authorList>
    </citation>
    <scope>NUCLEOTIDE SEQUENCE [LARGE SCALE GENOMIC DNA]</scope>
    <source>
        <strain evidence="3">JCM 18126</strain>
    </source>
</reference>
<name>A0ABP9HPI1_9ACTN</name>
<dbReference type="SUPFAM" id="SSF56634">
    <property type="entry name" value="Heme-dependent catalase-like"/>
    <property type="match status" value="1"/>
</dbReference>
<gene>
    <name evidence="2" type="ORF">GCM10023225_16040</name>
</gene>
<keyword evidence="3" id="KW-1185">Reference proteome</keyword>
<proteinExistence type="predicted"/>
<evidence type="ECO:0000256" key="1">
    <source>
        <dbReference type="SAM" id="MobiDB-lite"/>
    </source>
</evidence>
<protein>
    <recommendedName>
        <fullName evidence="4">Phosphodiesterase</fullName>
    </recommendedName>
</protein>
<dbReference type="RefSeq" id="WP_345711927.1">
    <property type="nucleotide sequence ID" value="NZ_BAABIL010000206.1"/>
</dbReference>
<feature type="region of interest" description="Disordered" evidence="1">
    <location>
        <begin position="1"/>
        <end position="27"/>
    </location>
</feature>
<evidence type="ECO:0000313" key="2">
    <source>
        <dbReference type="EMBL" id="GAA4975712.1"/>
    </source>
</evidence>
<dbReference type="EMBL" id="BAABIL010000206">
    <property type="protein sequence ID" value="GAA4975712.1"/>
    <property type="molecule type" value="Genomic_DNA"/>
</dbReference>
<sequence>MAVPERPDTTSAPAPPGTADAEHPDAAPPLAALGTVMAQVARLRTRRPREAVHTAGLTHPGVVHRGGLQVRVGVPWLDSPGRDEVVVRLSKGAGLPAGWRDLLGLALRVPGDDGRPWDLLLSSAGLSPLGRHLPAPRRDPLTSAYTTFFAHRSPAGPLMVAAIPARPGPGWVLAVAERRGPWRPFARLEVDTGRVLPDPVFDPVLHALPGLPPGPRMTAARRVAYAGSRRGRGARLDAA</sequence>
<dbReference type="InterPro" id="IPR020835">
    <property type="entry name" value="Catalase_sf"/>
</dbReference>
<dbReference type="Proteomes" id="UP001501195">
    <property type="component" value="Unassembled WGS sequence"/>
</dbReference>
<organism evidence="2 3">
    <name type="scientific">Kineococcus glutinatus</name>
    <dbReference type="NCBI Taxonomy" id="1070872"/>
    <lineage>
        <taxon>Bacteria</taxon>
        <taxon>Bacillati</taxon>
        <taxon>Actinomycetota</taxon>
        <taxon>Actinomycetes</taxon>
        <taxon>Kineosporiales</taxon>
        <taxon>Kineosporiaceae</taxon>
        <taxon>Kineococcus</taxon>
    </lineage>
</organism>